<keyword evidence="1" id="KW-0472">Membrane</keyword>
<evidence type="ECO:0000256" key="1">
    <source>
        <dbReference type="SAM" id="Phobius"/>
    </source>
</evidence>
<keyword evidence="1" id="KW-0812">Transmembrane</keyword>
<dbReference type="Proteomes" id="UP000077857">
    <property type="component" value="Unassembled WGS sequence"/>
</dbReference>
<evidence type="ECO:0000313" key="3">
    <source>
        <dbReference type="Proteomes" id="UP000077857"/>
    </source>
</evidence>
<evidence type="ECO:0000313" key="2">
    <source>
        <dbReference type="EMBL" id="OAI19715.1"/>
    </source>
</evidence>
<sequence>MSATAPMPSAALRSHWLVCAAMLLMLIVYNVVCQVWGNELQITVSEERRVLVRSVLYAVAIILFPLTNLTKHILLRLNQTMPGPRTAGQRYFTTITVSQALIDWVGLFGPIMIVLGDGFNTLYIFSLMHGLGIFLHRPKMAEYRAIADALSARDNRGE</sequence>
<keyword evidence="1" id="KW-1133">Transmembrane helix</keyword>
<feature type="transmembrane region" description="Helical" evidence="1">
    <location>
        <begin position="119"/>
        <end position="136"/>
    </location>
</feature>
<protein>
    <submittedName>
        <fullName evidence="2">Uncharacterized protein</fullName>
    </submittedName>
</protein>
<proteinExistence type="predicted"/>
<comment type="caution">
    <text evidence="2">The sequence shown here is derived from an EMBL/GenBank/DDBJ whole genome shotgun (WGS) entry which is preliminary data.</text>
</comment>
<dbReference type="RefSeq" id="WP_064039425.1">
    <property type="nucleotide sequence ID" value="NZ_LUUJ01000046.1"/>
</dbReference>
<gene>
    <name evidence="2" type="ORF">A1507_06535</name>
</gene>
<feature type="transmembrane region" description="Helical" evidence="1">
    <location>
        <begin position="49"/>
        <end position="70"/>
    </location>
</feature>
<dbReference type="EMBL" id="LUUJ01000046">
    <property type="protein sequence ID" value="OAI19715.1"/>
    <property type="molecule type" value="Genomic_DNA"/>
</dbReference>
<reference evidence="2 3" key="1">
    <citation type="submission" date="2016-03" db="EMBL/GenBank/DDBJ databases">
        <authorList>
            <person name="Ploux O."/>
        </authorList>
    </citation>
    <scope>NUCLEOTIDE SEQUENCE [LARGE SCALE GENOMIC DNA]</scope>
    <source>
        <strain evidence="2 3">R-45378</strain>
    </source>
</reference>
<dbReference type="AlphaFoldDB" id="A0A177NP28"/>
<organism evidence="2 3">
    <name type="scientific">Methylomonas koyamae</name>
    <dbReference type="NCBI Taxonomy" id="702114"/>
    <lineage>
        <taxon>Bacteria</taxon>
        <taxon>Pseudomonadati</taxon>
        <taxon>Pseudomonadota</taxon>
        <taxon>Gammaproteobacteria</taxon>
        <taxon>Methylococcales</taxon>
        <taxon>Methylococcaceae</taxon>
        <taxon>Methylomonas</taxon>
    </lineage>
</organism>
<name>A0A177NP28_9GAMM</name>
<accession>A0A177NP28</accession>